<proteinExistence type="predicted"/>
<evidence type="ECO:0000313" key="3">
    <source>
        <dbReference type="Proteomes" id="UP001620408"/>
    </source>
</evidence>
<evidence type="ECO:0000256" key="1">
    <source>
        <dbReference type="SAM" id="SignalP"/>
    </source>
</evidence>
<feature type="chain" id="PRO_5046716954" evidence="1">
    <location>
        <begin position="21"/>
        <end position="261"/>
    </location>
</feature>
<dbReference type="RefSeq" id="WP_379984850.1">
    <property type="nucleotide sequence ID" value="NZ_JADIKD010000006.1"/>
</dbReference>
<evidence type="ECO:0000313" key="2">
    <source>
        <dbReference type="EMBL" id="MFK2916195.1"/>
    </source>
</evidence>
<organism evidence="2 3">
    <name type="scientific">Dyella koreensis</name>
    <dbReference type="NCBI Taxonomy" id="311235"/>
    <lineage>
        <taxon>Bacteria</taxon>
        <taxon>Pseudomonadati</taxon>
        <taxon>Pseudomonadota</taxon>
        <taxon>Gammaproteobacteria</taxon>
        <taxon>Lysobacterales</taxon>
        <taxon>Rhodanobacteraceae</taxon>
        <taxon>Dyella</taxon>
    </lineage>
</organism>
<reference evidence="2 3" key="1">
    <citation type="submission" date="2020-10" db="EMBL/GenBank/DDBJ databases">
        <title>Phylogeny of dyella-like bacteria.</title>
        <authorList>
            <person name="Fu J."/>
        </authorList>
    </citation>
    <scope>NUCLEOTIDE SEQUENCE [LARGE SCALE GENOMIC DNA]</scope>
    <source>
        <strain evidence="2 3">BB4</strain>
    </source>
</reference>
<sequence length="261" mass="27907">MIWLKRTLLLSLALSAPLAAQDFSGMDMPISPVQNVGLTNIGTISVLKAAENRSRGRVSSGLPGFSSHASMQAQAADIPAPTPGAVAKLRFQSNQAVSEKVLQDVSRSFSGGDAAKAQNFQRSLAGDNVIGKFRSLLGKYGYSSDNVADVLTAYLVLSWEVVNNGDAMRYPSGVEALHRRIQAGLAGNPRLLAMSDAQKQSMSETFGYLAMIAAATRNELERKGDQMALAKLQDGVNSTTRKLGIDLRTVKMTEQGFVSLQ</sequence>
<gene>
    <name evidence="2" type="ORF">ISS97_02875</name>
</gene>
<accession>A0ABW8JZW7</accession>
<comment type="caution">
    <text evidence="2">The sequence shown here is derived from an EMBL/GenBank/DDBJ whole genome shotgun (WGS) entry which is preliminary data.</text>
</comment>
<dbReference type="Proteomes" id="UP001620408">
    <property type="component" value="Unassembled WGS sequence"/>
</dbReference>
<dbReference type="EMBL" id="JADIKD010000006">
    <property type="protein sequence ID" value="MFK2916195.1"/>
    <property type="molecule type" value="Genomic_DNA"/>
</dbReference>
<name>A0ABW8JZW7_9GAMM</name>
<keyword evidence="3" id="KW-1185">Reference proteome</keyword>
<dbReference type="Pfam" id="PF20388">
    <property type="entry name" value="DUF6683"/>
    <property type="match status" value="1"/>
</dbReference>
<feature type="signal peptide" evidence="1">
    <location>
        <begin position="1"/>
        <end position="20"/>
    </location>
</feature>
<protein>
    <submittedName>
        <fullName evidence="2">Uncharacterized protein</fullName>
    </submittedName>
</protein>
<keyword evidence="1" id="KW-0732">Signal</keyword>
<dbReference type="InterPro" id="IPR046505">
    <property type="entry name" value="DUF6683"/>
</dbReference>